<keyword evidence="1" id="KW-0255">Endonuclease</keyword>
<dbReference type="EC" id="3.1.-.-" evidence="1"/>
<dbReference type="InterPro" id="IPR011067">
    <property type="entry name" value="Plasmid_toxin/cell-grow_inhib"/>
</dbReference>
<dbReference type="Proteomes" id="UP000287853">
    <property type="component" value="Unassembled WGS sequence"/>
</dbReference>
<comment type="caution">
    <text evidence="2">The sequence shown here is derived from an EMBL/GenBank/DDBJ whole genome shotgun (WGS) entry which is preliminary data.</text>
</comment>
<dbReference type="EMBL" id="MTKO01000078">
    <property type="protein sequence ID" value="RWX45409.1"/>
    <property type="molecule type" value="Genomic_DNA"/>
</dbReference>
<keyword evidence="1" id="KW-0378">Hydrolase</keyword>
<evidence type="ECO:0000313" key="3">
    <source>
        <dbReference type="Proteomes" id="UP000287853"/>
    </source>
</evidence>
<reference evidence="2 3" key="1">
    <citation type="submission" date="2017-01" db="EMBL/GenBank/DDBJ databases">
        <title>The cable genome- insights into the physiology and evolution of filamentous bacteria capable of sulfide oxidation via long distance electron transfer.</title>
        <authorList>
            <person name="Schreiber L."/>
            <person name="Bjerg J.T."/>
            <person name="Boggild A."/>
            <person name="Van De Vossenberg J."/>
            <person name="Meysman F."/>
            <person name="Nielsen L.P."/>
            <person name="Schramm A."/>
            <person name="Kjeldsen K.U."/>
        </authorList>
    </citation>
    <scope>NUCLEOTIDE SEQUENCE [LARGE SCALE GENOMIC DNA]</scope>
    <source>
        <strain evidence="2">MCF</strain>
    </source>
</reference>
<evidence type="ECO:0000313" key="2">
    <source>
        <dbReference type="EMBL" id="RWX45409.1"/>
    </source>
</evidence>
<dbReference type="SUPFAM" id="SSF50118">
    <property type="entry name" value="Cell growth inhibitor/plasmid maintenance toxic component"/>
    <property type="match status" value="1"/>
</dbReference>
<dbReference type="PIRSF" id="PIRSF033490">
    <property type="entry name" value="MazF"/>
    <property type="match status" value="1"/>
</dbReference>
<protein>
    <recommendedName>
        <fullName evidence="1">mRNA interferase</fullName>
        <ecNumber evidence="1">3.1.-.-</ecNumber>
    </recommendedName>
</protein>
<dbReference type="GO" id="GO:0004521">
    <property type="term" value="F:RNA endonuclease activity"/>
    <property type="evidence" value="ECO:0007669"/>
    <property type="project" value="TreeGrafter"/>
</dbReference>
<dbReference type="InterPro" id="IPR003477">
    <property type="entry name" value="PemK-like"/>
</dbReference>
<dbReference type="PANTHER" id="PTHR33988:SF2">
    <property type="entry name" value="ENDORIBONUCLEASE MAZF"/>
    <property type="match status" value="1"/>
</dbReference>
<dbReference type="PANTHER" id="PTHR33988">
    <property type="entry name" value="ENDORIBONUCLEASE MAZF-RELATED"/>
    <property type="match status" value="1"/>
</dbReference>
<keyword evidence="1" id="KW-0540">Nuclease</keyword>
<proteinExistence type="inferred from homology"/>
<comment type="function">
    <text evidence="1">Toxic component of a type II toxin-antitoxin (TA) system.</text>
</comment>
<name>A0A444IX01_9BACT</name>
<dbReference type="GO" id="GO:0006402">
    <property type="term" value="P:mRNA catabolic process"/>
    <property type="evidence" value="ECO:0007669"/>
    <property type="project" value="TreeGrafter"/>
</dbReference>
<comment type="similarity">
    <text evidence="1">Belongs to the PemK/MazF family.</text>
</comment>
<gene>
    <name evidence="2" type="ORF">H206_00939</name>
</gene>
<organism evidence="2 3">
    <name type="scientific">Candidatus Electrothrix aarhusensis</name>
    <dbReference type="NCBI Taxonomy" id="1859131"/>
    <lineage>
        <taxon>Bacteria</taxon>
        <taxon>Pseudomonadati</taxon>
        <taxon>Thermodesulfobacteriota</taxon>
        <taxon>Desulfobulbia</taxon>
        <taxon>Desulfobulbales</taxon>
        <taxon>Desulfobulbaceae</taxon>
        <taxon>Candidatus Electrothrix</taxon>
    </lineage>
</organism>
<dbReference type="AlphaFoldDB" id="A0A444IX01"/>
<sequence>MVIKRGQIWWAKLPDPVGSGPGYRRPMVIIQSNEFNRSNISTIIAAVITSNVGLAAAPGNVLLSSKMSGLSKKSVVNVSQLITLDKALCTEKVHTLSGRVMNEIDEGIRLVLKL</sequence>
<dbReference type="Gene3D" id="2.30.30.110">
    <property type="match status" value="1"/>
</dbReference>
<keyword evidence="3" id="KW-1185">Reference proteome</keyword>
<dbReference type="GO" id="GO:0003677">
    <property type="term" value="F:DNA binding"/>
    <property type="evidence" value="ECO:0007669"/>
    <property type="project" value="InterPro"/>
</dbReference>
<dbReference type="GO" id="GO:0016075">
    <property type="term" value="P:rRNA catabolic process"/>
    <property type="evidence" value="ECO:0007669"/>
    <property type="project" value="TreeGrafter"/>
</dbReference>
<accession>A0A444IX01</accession>
<evidence type="ECO:0000256" key="1">
    <source>
        <dbReference type="PIRNR" id="PIRNR033490"/>
    </source>
</evidence>
<dbReference type="GO" id="GO:0016787">
    <property type="term" value="F:hydrolase activity"/>
    <property type="evidence" value="ECO:0007669"/>
    <property type="project" value="UniProtKB-KW"/>
</dbReference>
<dbReference type="Pfam" id="PF02452">
    <property type="entry name" value="PemK_toxin"/>
    <property type="match status" value="1"/>
</dbReference>